<organism evidence="2 3">
    <name type="scientific">Mycena alexandri</name>
    <dbReference type="NCBI Taxonomy" id="1745969"/>
    <lineage>
        <taxon>Eukaryota</taxon>
        <taxon>Fungi</taxon>
        <taxon>Dikarya</taxon>
        <taxon>Basidiomycota</taxon>
        <taxon>Agaricomycotina</taxon>
        <taxon>Agaricomycetes</taxon>
        <taxon>Agaricomycetidae</taxon>
        <taxon>Agaricales</taxon>
        <taxon>Marasmiineae</taxon>
        <taxon>Mycenaceae</taxon>
        <taxon>Mycena</taxon>
    </lineage>
</organism>
<dbReference type="AlphaFoldDB" id="A0AAD6SBD1"/>
<evidence type="ECO:0000313" key="2">
    <source>
        <dbReference type="EMBL" id="KAJ7023170.1"/>
    </source>
</evidence>
<gene>
    <name evidence="2" type="ORF">C8F04DRAFT_191157</name>
</gene>
<feature type="transmembrane region" description="Helical" evidence="1">
    <location>
        <begin position="138"/>
        <end position="156"/>
    </location>
</feature>
<keyword evidence="1" id="KW-0472">Membrane</keyword>
<comment type="caution">
    <text evidence="2">The sequence shown here is derived from an EMBL/GenBank/DDBJ whole genome shotgun (WGS) entry which is preliminary data.</text>
</comment>
<keyword evidence="1" id="KW-0812">Transmembrane</keyword>
<sequence length="261" mass="30864">MTVQETLELIQDIYYCFIRYPWTRKRIYALQAALGAVIFLELFRAERFTHLRARYGIDEHLAQTAVYCYLDISDIIGAFLLYTIFLGALLGAIRFFALLLWTGTVWGASREYTLGRIRNTPGGLLYHRRRLFQRGKPYIQRFLGVLWLMVLVAWMSDQMHPDPPRRVVTPDNMGPWWLALPTLMLRDILNFVWKKLIVCVFLRTGNFTVPWQAQVELDRQWVWENWEDTGEWLEEIDRCREREIESESVSDCLPVHAAEKV</sequence>
<dbReference type="Proteomes" id="UP001218188">
    <property type="component" value="Unassembled WGS sequence"/>
</dbReference>
<keyword evidence="1" id="KW-1133">Transmembrane helix</keyword>
<proteinExistence type="predicted"/>
<accession>A0AAD6SBD1</accession>
<reference evidence="2" key="1">
    <citation type="submission" date="2023-03" db="EMBL/GenBank/DDBJ databases">
        <title>Massive genome expansion in bonnet fungi (Mycena s.s.) driven by repeated elements and novel gene families across ecological guilds.</title>
        <authorList>
            <consortium name="Lawrence Berkeley National Laboratory"/>
            <person name="Harder C.B."/>
            <person name="Miyauchi S."/>
            <person name="Viragh M."/>
            <person name="Kuo A."/>
            <person name="Thoen E."/>
            <person name="Andreopoulos B."/>
            <person name="Lu D."/>
            <person name="Skrede I."/>
            <person name="Drula E."/>
            <person name="Henrissat B."/>
            <person name="Morin E."/>
            <person name="Kohler A."/>
            <person name="Barry K."/>
            <person name="LaButti K."/>
            <person name="Morin E."/>
            <person name="Salamov A."/>
            <person name="Lipzen A."/>
            <person name="Mereny Z."/>
            <person name="Hegedus B."/>
            <person name="Baldrian P."/>
            <person name="Stursova M."/>
            <person name="Weitz H."/>
            <person name="Taylor A."/>
            <person name="Grigoriev I.V."/>
            <person name="Nagy L.G."/>
            <person name="Martin F."/>
            <person name="Kauserud H."/>
        </authorList>
    </citation>
    <scope>NUCLEOTIDE SEQUENCE</scope>
    <source>
        <strain evidence="2">CBHHK200</strain>
    </source>
</reference>
<protein>
    <submittedName>
        <fullName evidence="2">Uncharacterized protein</fullName>
    </submittedName>
</protein>
<name>A0AAD6SBD1_9AGAR</name>
<feature type="transmembrane region" description="Helical" evidence="1">
    <location>
        <begin position="176"/>
        <end position="193"/>
    </location>
</feature>
<evidence type="ECO:0000313" key="3">
    <source>
        <dbReference type="Proteomes" id="UP001218188"/>
    </source>
</evidence>
<keyword evidence="3" id="KW-1185">Reference proteome</keyword>
<dbReference type="EMBL" id="JARJCM010000193">
    <property type="protein sequence ID" value="KAJ7023170.1"/>
    <property type="molecule type" value="Genomic_DNA"/>
</dbReference>
<evidence type="ECO:0000256" key="1">
    <source>
        <dbReference type="SAM" id="Phobius"/>
    </source>
</evidence>
<feature type="transmembrane region" description="Helical" evidence="1">
    <location>
        <begin position="27"/>
        <end position="45"/>
    </location>
</feature>